<keyword evidence="7" id="KW-1185">Reference proteome</keyword>
<comment type="similarity">
    <text evidence="4">Belongs to the BCKDHA family.</text>
</comment>
<evidence type="ECO:0000313" key="6">
    <source>
        <dbReference type="EMBL" id="SER91756.1"/>
    </source>
</evidence>
<keyword evidence="2 4" id="KW-0560">Oxidoreductase</keyword>
<dbReference type="InterPro" id="IPR001017">
    <property type="entry name" value="DH_E1"/>
</dbReference>
<keyword evidence="6" id="KW-0670">Pyruvate</keyword>
<dbReference type="PANTHER" id="PTHR43380:SF1">
    <property type="entry name" value="2-OXOISOVALERATE DEHYDROGENASE SUBUNIT ALPHA, MITOCHONDRIAL"/>
    <property type="match status" value="1"/>
</dbReference>
<evidence type="ECO:0000256" key="3">
    <source>
        <dbReference type="ARBA" id="ARBA00023052"/>
    </source>
</evidence>
<reference evidence="6 7" key="1">
    <citation type="submission" date="2016-10" db="EMBL/GenBank/DDBJ databases">
        <authorList>
            <person name="de Groot N.N."/>
        </authorList>
    </citation>
    <scope>NUCLEOTIDE SEQUENCE [LARGE SCALE GENOMIC DNA]</scope>
    <source>
        <strain evidence="6 7">DSM 16859</strain>
    </source>
</reference>
<dbReference type="STRING" id="64702.SAMN05443377_11835"/>
<evidence type="ECO:0000256" key="1">
    <source>
        <dbReference type="ARBA" id="ARBA00001964"/>
    </source>
</evidence>
<keyword evidence="3 4" id="KW-0786">Thiamine pyrophosphate</keyword>
<evidence type="ECO:0000259" key="5">
    <source>
        <dbReference type="Pfam" id="PF00676"/>
    </source>
</evidence>
<evidence type="ECO:0000256" key="2">
    <source>
        <dbReference type="ARBA" id="ARBA00023002"/>
    </source>
</evidence>
<dbReference type="Gene3D" id="3.40.50.970">
    <property type="match status" value="1"/>
</dbReference>
<dbReference type="InterPro" id="IPR029061">
    <property type="entry name" value="THDP-binding"/>
</dbReference>
<proteinExistence type="inferred from homology"/>
<gene>
    <name evidence="6" type="ORF">SAMN05443377_11835</name>
</gene>
<dbReference type="OrthoDB" id="9766715at2"/>
<dbReference type="EMBL" id="FOGZ01000018">
    <property type="protein sequence ID" value="SER91756.1"/>
    <property type="molecule type" value="Genomic_DNA"/>
</dbReference>
<dbReference type="GO" id="GO:0003863">
    <property type="term" value="F:branched-chain 2-oxo acid dehydrogenase activity"/>
    <property type="evidence" value="ECO:0007669"/>
    <property type="project" value="UniProtKB-EC"/>
</dbReference>
<dbReference type="InterPro" id="IPR050771">
    <property type="entry name" value="Alpha-ketoacid_DH_E1_comp"/>
</dbReference>
<comment type="cofactor">
    <cofactor evidence="1 4">
        <name>thiamine diphosphate</name>
        <dbReference type="ChEBI" id="CHEBI:58937"/>
    </cofactor>
</comment>
<dbReference type="SUPFAM" id="SSF52518">
    <property type="entry name" value="Thiamin diphosphate-binding fold (THDP-binding)"/>
    <property type="match status" value="1"/>
</dbReference>
<dbReference type="Proteomes" id="UP000198815">
    <property type="component" value="Unassembled WGS sequence"/>
</dbReference>
<dbReference type="PANTHER" id="PTHR43380">
    <property type="entry name" value="2-OXOISOVALERATE DEHYDROGENASE SUBUNIT ALPHA, MITOCHONDRIAL"/>
    <property type="match status" value="1"/>
</dbReference>
<feature type="domain" description="Dehydrogenase E1 component" evidence="5">
    <location>
        <begin position="41"/>
        <end position="316"/>
    </location>
</feature>
<dbReference type="RefSeq" id="WP_091970273.1">
    <property type="nucleotide sequence ID" value="NZ_FOGZ01000018.1"/>
</dbReference>
<dbReference type="AlphaFoldDB" id="A0A1H9T3R5"/>
<comment type="catalytic activity">
    <reaction evidence="4">
        <text>N(6)-[(R)-lipoyl]-L-lysyl-[protein] + 3-methyl-2-oxobutanoate + H(+) = N(6)-[(R)-S(8)-2-methylpropanoyldihydrolipoyl]-L-lysyl-[protein] + CO2</text>
        <dbReference type="Rhea" id="RHEA:13457"/>
        <dbReference type="Rhea" id="RHEA-COMP:10474"/>
        <dbReference type="Rhea" id="RHEA-COMP:10497"/>
        <dbReference type="ChEBI" id="CHEBI:11851"/>
        <dbReference type="ChEBI" id="CHEBI:15378"/>
        <dbReference type="ChEBI" id="CHEBI:16526"/>
        <dbReference type="ChEBI" id="CHEBI:83099"/>
        <dbReference type="ChEBI" id="CHEBI:83142"/>
        <dbReference type="EC" id="1.2.4.4"/>
    </reaction>
</comment>
<protein>
    <recommendedName>
        <fullName evidence="4">2-oxoisovalerate dehydrogenase subunit alpha</fullName>
        <ecNumber evidence="4">1.2.4.4</ecNumber>
    </recommendedName>
    <alternativeName>
        <fullName evidence="4">Branched-chain alpha-keto acid dehydrogenase E1 component alpha chain</fullName>
    </alternativeName>
</protein>
<dbReference type="Pfam" id="PF00676">
    <property type="entry name" value="E1_dh"/>
    <property type="match status" value="1"/>
</dbReference>
<accession>A0A1H9T3R5</accession>
<dbReference type="CDD" id="cd02000">
    <property type="entry name" value="TPP_E1_PDC_ADC_BCADC"/>
    <property type="match status" value="1"/>
</dbReference>
<organism evidence="6 7">
    <name type="scientific">Propionibacterium cyclohexanicum</name>
    <dbReference type="NCBI Taxonomy" id="64702"/>
    <lineage>
        <taxon>Bacteria</taxon>
        <taxon>Bacillati</taxon>
        <taxon>Actinomycetota</taxon>
        <taxon>Actinomycetes</taxon>
        <taxon>Propionibacteriales</taxon>
        <taxon>Propionibacteriaceae</taxon>
        <taxon>Propionibacterium</taxon>
    </lineage>
</organism>
<dbReference type="GO" id="GO:0009083">
    <property type="term" value="P:branched-chain amino acid catabolic process"/>
    <property type="evidence" value="ECO:0007669"/>
    <property type="project" value="TreeGrafter"/>
</dbReference>
<comment type="function">
    <text evidence="4">The branched-chain alpha-keto dehydrogenase complex catalyzes the overall conversion of alpha-keto acids to acyl-CoA and CO(2). It contains multiple copies of three enzymatic components: branched-chain alpha-keto acid decarboxylase (E1), lipoamide acyltransferase (E2) and lipoamide dehydrogenase (E3).</text>
</comment>
<evidence type="ECO:0000256" key="4">
    <source>
        <dbReference type="RuleBase" id="RU365014"/>
    </source>
</evidence>
<name>A0A1H9T3R5_9ACTN</name>
<dbReference type="EC" id="1.2.4.4" evidence="4"/>
<evidence type="ECO:0000313" key="7">
    <source>
        <dbReference type="Proteomes" id="UP000198815"/>
    </source>
</evidence>
<dbReference type="GO" id="GO:0000287">
    <property type="term" value="F:magnesium ion binding"/>
    <property type="evidence" value="ECO:0007669"/>
    <property type="project" value="UniProtKB-ARBA"/>
</dbReference>
<sequence>MDSDDPTQPIQLLTPDGRLVEHPQFRWEGSDEQLVTMLRQMRRGRRLDIEGAALQRHGELGLWPPMMGQEGYQAGAAAVLTPQDMVFATYRDQLLALARGVGLPELLALWRGSGLSRWDSATLQLAPYSLIIGSHPLHAVGYAMGIAYDKAHHPDDRANDAVSFVCYGDGASSQGDTSEALVFAAAYRAPVVFCCVNNQWAISEPTAVQAPIPLYQRAFGFGIPGIRVDGNDPLASQAVLGWAFEHARSGKGPVLVEALTYRMGPHTTSDDPTKYRPAELTEQWRAKDPIDRLQKLLLRRQIIDQGWLDVMDAELDDFGAQIRTTCHELPDTPVEEVFDNVVAHPGLDLLEQRAETLGWIATPPSEGDRA</sequence>